<evidence type="ECO:0000256" key="1">
    <source>
        <dbReference type="ARBA" id="ARBA00022527"/>
    </source>
</evidence>
<dbReference type="PANTHER" id="PTHR24058:SF17">
    <property type="entry name" value="HOMEODOMAIN INTERACTING PROTEIN KINASE, ISOFORM D"/>
    <property type="match status" value="1"/>
</dbReference>
<dbReference type="Gene3D" id="1.10.510.10">
    <property type="entry name" value="Transferase(Phosphotransferase) domain 1"/>
    <property type="match status" value="1"/>
</dbReference>
<dbReference type="SUPFAM" id="SSF56112">
    <property type="entry name" value="Protein kinase-like (PK-like)"/>
    <property type="match status" value="1"/>
</dbReference>
<dbReference type="EMBL" id="DS113530">
    <property type="protein sequence ID" value="EAY02618.1"/>
    <property type="molecule type" value="Genomic_DNA"/>
</dbReference>
<dbReference type="InterPro" id="IPR017441">
    <property type="entry name" value="Protein_kinase_ATP_BS"/>
</dbReference>
<dbReference type="GO" id="GO:0004713">
    <property type="term" value="F:protein tyrosine kinase activity"/>
    <property type="evidence" value="ECO:0000318"/>
    <property type="project" value="GO_Central"/>
</dbReference>
<dbReference type="eggNOG" id="KOG0667">
    <property type="taxonomic scope" value="Eukaryota"/>
</dbReference>
<evidence type="ECO:0000256" key="2">
    <source>
        <dbReference type="ARBA" id="ARBA00022679"/>
    </source>
</evidence>
<evidence type="ECO:0000256" key="6">
    <source>
        <dbReference type="PROSITE-ProRule" id="PRU10141"/>
    </source>
</evidence>
<keyword evidence="5 6" id="KW-0067">ATP-binding</keyword>
<dbReference type="Pfam" id="PF00069">
    <property type="entry name" value="Pkinase"/>
    <property type="match status" value="1"/>
</dbReference>
<dbReference type="RefSeq" id="XP_001314841.1">
    <property type="nucleotide sequence ID" value="XM_001314806.1"/>
</dbReference>
<keyword evidence="1 7" id="KW-0723">Serine/threonine-protein kinase</keyword>
<evidence type="ECO:0000256" key="7">
    <source>
        <dbReference type="RuleBase" id="RU000304"/>
    </source>
</evidence>
<protein>
    <submittedName>
        <fullName evidence="9">CMGC family protein kinase</fullName>
    </submittedName>
</protein>
<dbReference type="InterPro" id="IPR011009">
    <property type="entry name" value="Kinase-like_dom_sf"/>
</dbReference>
<proteinExistence type="inferred from homology"/>
<evidence type="ECO:0000256" key="5">
    <source>
        <dbReference type="ARBA" id="ARBA00022840"/>
    </source>
</evidence>
<keyword evidence="4 9" id="KW-0418">Kinase</keyword>
<dbReference type="SMART" id="SM00220">
    <property type="entry name" value="S_TKc"/>
    <property type="match status" value="1"/>
</dbReference>
<comment type="similarity">
    <text evidence="7">Belongs to the protein kinase superfamily.</text>
</comment>
<dbReference type="InterPro" id="IPR000719">
    <property type="entry name" value="Prot_kinase_dom"/>
</dbReference>
<dbReference type="InParanoid" id="A2EXK1"/>
<evidence type="ECO:0000313" key="9">
    <source>
        <dbReference type="EMBL" id="EAY02618.1"/>
    </source>
</evidence>
<dbReference type="OrthoDB" id="9332038at2759"/>
<keyword evidence="3 6" id="KW-0547">Nucleotide-binding</keyword>
<evidence type="ECO:0000256" key="3">
    <source>
        <dbReference type="ARBA" id="ARBA00022741"/>
    </source>
</evidence>
<dbReference type="STRING" id="5722.A2EXK1"/>
<dbReference type="VEuPathDB" id="TrichDB:TVAG_260780"/>
<reference evidence="9" key="1">
    <citation type="submission" date="2006-10" db="EMBL/GenBank/DDBJ databases">
        <authorList>
            <person name="Amadeo P."/>
            <person name="Zhao Q."/>
            <person name="Wortman J."/>
            <person name="Fraser-Liggett C."/>
            <person name="Carlton J."/>
        </authorList>
    </citation>
    <scope>NUCLEOTIDE SEQUENCE</scope>
    <source>
        <strain evidence="9">G3</strain>
    </source>
</reference>
<dbReference type="KEGG" id="tva:4760458"/>
<dbReference type="PROSITE" id="PS50011">
    <property type="entry name" value="PROTEIN_KINASE_DOM"/>
    <property type="match status" value="1"/>
</dbReference>
<dbReference type="InterPro" id="IPR008271">
    <property type="entry name" value="Ser/Thr_kinase_AS"/>
</dbReference>
<gene>
    <name evidence="9" type="ORF">TVAG_260780</name>
</gene>
<organism evidence="9 10">
    <name type="scientific">Trichomonas vaginalis (strain ATCC PRA-98 / G3)</name>
    <dbReference type="NCBI Taxonomy" id="412133"/>
    <lineage>
        <taxon>Eukaryota</taxon>
        <taxon>Metamonada</taxon>
        <taxon>Parabasalia</taxon>
        <taxon>Trichomonadida</taxon>
        <taxon>Trichomonadidae</taxon>
        <taxon>Trichomonas</taxon>
    </lineage>
</organism>
<keyword evidence="2" id="KW-0808">Transferase</keyword>
<sequence>MADLILDRATLFIRETYHDIYPDEVPEVEYFTGRPLNLTEETELIDEHTSADGHRIVCANEIFEDSNGMRFRVIDVLGNGTYSYVYKCQVVTEPTRFVALKILKNQPQYRATGIAEIMIHQQMQKAPDMDGKQHVGNPISTFEINGHICMVMDLLQRSLFEGIGQDDPPLVLLSTIRTICTQLLKALNFVHNNGIIHCDVKPDNIMYSNESNDNILLIDFGSATNQPPQIGQYIQSRFYRSPEIMLGLPYDQKIDIWSVGCIAAELYLDFAIFACDSEIDSIHSMVGLLGPIDQSIIAKSRGWWKFYDMTPEGYTLKMDPIDVLMNRHLYHETVFEVIGVRPLHQMLLDHFPLTSDEEFETLNTFNHFVHSLLNFDPDQRLTAAQALQHPFITEEKLPDDWEPPAETMYEGESIGESQYQGHQDTDFISLF</sequence>
<dbReference type="PANTHER" id="PTHR24058">
    <property type="entry name" value="DUAL SPECIFICITY PROTEIN KINASE"/>
    <property type="match status" value="1"/>
</dbReference>
<evidence type="ECO:0000256" key="4">
    <source>
        <dbReference type="ARBA" id="ARBA00022777"/>
    </source>
</evidence>
<dbReference type="Gene3D" id="3.30.200.20">
    <property type="entry name" value="Phosphorylase Kinase, domain 1"/>
    <property type="match status" value="1"/>
</dbReference>
<dbReference type="PROSITE" id="PS00108">
    <property type="entry name" value="PROTEIN_KINASE_ST"/>
    <property type="match status" value="1"/>
</dbReference>
<keyword evidence="10" id="KW-1185">Reference proteome</keyword>
<accession>A2EXK1</accession>
<dbReference type="AlphaFoldDB" id="A2EXK1"/>
<feature type="domain" description="Protein kinase" evidence="8">
    <location>
        <begin position="71"/>
        <end position="392"/>
    </location>
</feature>
<name>A2EXK1_TRIV3</name>
<dbReference type="Proteomes" id="UP000001542">
    <property type="component" value="Unassembled WGS sequence"/>
</dbReference>
<feature type="binding site" evidence="6">
    <location>
        <position position="101"/>
    </location>
    <ligand>
        <name>ATP</name>
        <dbReference type="ChEBI" id="CHEBI:30616"/>
    </ligand>
</feature>
<dbReference type="GO" id="GO:0005737">
    <property type="term" value="C:cytoplasm"/>
    <property type="evidence" value="ECO:0000318"/>
    <property type="project" value="GO_Central"/>
</dbReference>
<dbReference type="InterPro" id="IPR050494">
    <property type="entry name" value="Ser_Thr_dual-spec_kinase"/>
</dbReference>
<reference evidence="9" key="2">
    <citation type="journal article" date="2007" name="Science">
        <title>Draft genome sequence of the sexually transmitted pathogen Trichomonas vaginalis.</title>
        <authorList>
            <person name="Carlton J.M."/>
            <person name="Hirt R.P."/>
            <person name="Silva J.C."/>
            <person name="Delcher A.L."/>
            <person name="Schatz M."/>
            <person name="Zhao Q."/>
            <person name="Wortman J.R."/>
            <person name="Bidwell S.L."/>
            <person name="Alsmark U.C.M."/>
            <person name="Besteiro S."/>
            <person name="Sicheritz-Ponten T."/>
            <person name="Noel C.J."/>
            <person name="Dacks J.B."/>
            <person name="Foster P.G."/>
            <person name="Simillion C."/>
            <person name="Van de Peer Y."/>
            <person name="Miranda-Saavedra D."/>
            <person name="Barton G.J."/>
            <person name="Westrop G.D."/>
            <person name="Mueller S."/>
            <person name="Dessi D."/>
            <person name="Fiori P.L."/>
            <person name="Ren Q."/>
            <person name="Paulsen I."/>
            <person name="Zhang H."/>
            <person name="Bastida-Corcuera F.D."/>
            <person name="Simoes-Barbosa A."/>
            <person name="Brown M.T."/>
            <person name="Hayes R.D."/>
            <person name="Mukherjee M."/>
            <person name="Okumura C.Y."/>
            <person name="Schneider R."/>
            <person name="Smith A.J."/>
            <person name="Vanacova S."/>
            <person name="Villalvazo M."/>
            <person name="Haas B.J."/>
            <person name="Pertea M."/>
            <person name="Feldblyum T.V."/>
            <person name="Utterback T.R."/>
            <person name="Shu C.L."/>
            <person name="Osoegawa K."/>
            <person name="de Jong P.J."/>
            <person name="Hrdy I."/>
            <person name="Horvathova L."/>
            <person name="Zubacova Z."/>
            <person name="Dolezal P."/>
            <person name="Malik S.B."/>
            <person name="Logsdon J.M. Jr."/>
            <person name="Henze K."/>
            <person name="Gupta A."/>
            <person name="Wang C.C."/>
            <person name="Dunne R.L."/>
            <person name="Upcroft J.A."/>
            <person name="Upcroft P."/>
            <person name="White O."/>
            <person name="Salzberg S.L."/>
            <person name="Tang P."/>
            <person name="Chiu C.-H."/>
            <person name="Lee Y.-S."/>
            <person name="Embley T.M."/>
            <person name="Coombs G.H."/>
            <person name="Mottram J.C."/>
            <person name="Tachezy J."/>
            <person name="Fraser-Liggett C.M."/>
            <person name="Johnson P.J."/>
        </authorList>
    </citation>
    <scope>NUCLEOTIDE SEQUENCE [LARGE SCALE GENOMIC DNA]</scope>
    <source>
        <strain evidence="9">G3</strain>
    </source>
</reference>
<dbReference type="GO" id="GO:0004674">
    <property type="term" value="F:protein serine/threonine kinase activity"/>
    <property type="evidence" value="ECO:0000318"/>
    <property type="project" value="GO_Central"/>
</dbReference>
<dbReference type="VEuPathDB" id="TrichDB:TVAGG3_0241230"/>
<evidence type="ECO:0000313" key="10">
    <source>
        <dbReference type="Proteomes" id="UP000001542"/>
    </source>
</evidence>
<evidence type="ECO:0000259" key="8">
    <source>
        <dbReference type="PROSITE" id="PS50011"/>
    </source>
</evidence>
<dbReference type="GO" id="GO:0005524">
    <property type="term" value="F:ATP binding"/>
    <property type="evidence" value="ECO:0007669"/>
    <property type="project" value="UniProtKB-UniRule"/>
</dbReference>
<dbReference type="PROSITE" id="PS00107">
    <property type="entry name" value="PROTEIN_KINASE_ATP"/>
    <property type="match status" value="1"/>
</dbReference>
<dbReference type="SMR" id="A2EXK1"/>
<dbReference type="OMA" id="INGHICM"/>